<keyword evidence="1" id="KW-1133">Transmembrane helix</keyword>
<dbReference type="EMBL" id="AOSG01000010">
    <property type="protein sequence ID" value="EOR72456.1"/>
    <property type="molecule type" value="Genomic_DNA"/>
</dbReference>
<organism evidence="2 3">
    <name type="scientific">Thermobifida fusca TM51</name>
    <dbReference type="NCBI Taxonomy" id="1169414"/>
    <lineage>
        <taxon>Bacteria</taxon>
        <taxon>Bacillati</taxon>
        <taxon>Actinomycetota</taxon>
        <taxon>Actinomycetes</taxon>
        <taxon>Streptosporangiales</taxon>
        <taxon>Nocardiopsidaceae</taxon>
        <taxon>Thermobifida</taxon>
    </lineage>
</organism>
<dbReference type="RefSeq" id="WP_011290895.1">
    <property type="nucleotide sequence ID" value="NZ_AOSG01000010.1"/>
</dbReference>
<dbReference type="Pfam" id="PF14155">
    <property type="entry name" value="DUF4307"/>
    <property type="match status" value="1"/>
</dbReference>
<evidence type="ECO:0000313" key="3">
    <source>
        <dbReference type="Proteomes" id="UP000014184"/>
    </source>
</evidence>
<dbReference type="Proteomes" id="UP000014184">
    <property type="component" value="Unassembled WGS sequence"/>
</dbReference>
<sequence length="144" mass="15836">MPPQPDNPLRAAAQPVSGTRRRLGNQPFFFVLGVIAAIIFTIGWGAALFSYSGNTLGQVHHQTFAWRIVSDTEARISFQTNSSSGARCLIRAYDEYHVEVGTTEVTVEGGLREVEATIDTVRRATTVQVVSCREQAFSNEPVHK</sequence>
<reference evidence="2 3" key="1">
    <citation type="journal article" date="2013" name="Genome Announc.">
        <title>Draft Genome Sequence of the Lignocellulose Decomposer Thermobifida fusca Strain TM51.</title>
        <authorList>
            <person name="Toth A."/>
            <person name="Barna T."/>
            <person name="Nagy I."/>
            <person name="Horvath B."/>
            <person name="Nagy I."/>
            <person name="Tancsics A."/>
            <person name="Kriszt B."/>
            <person name="Baka E."/>
            <person name="Fekete C."/>
            <person name="Kukolya J."/>
        </authorList>
    </citation>
    <scope>NUCLEOTIDE SEQUENCE [LARGE SCALE GENOMIC DNA]</scope>
    <source>
        <strain evidence="2 3">TM51</strain>
    </source>
</reference>
<protein>
    <recommendedName>
        <fullName evidence="4">DUF4307 domain-containing protein</fullName>
    </recommendedName>
</protein>
<feature type="transmembrane region" description="Helical" evidence="1">
    <location>
        <begin position="28"/>
        <end position="51"/>
    </location>
</feature>
<dbReference type="AlphaFoldDB" id="A0A9P2TDQ5"/>
<gene>
    <name evidence="2" type="ORF">TM51_02584</name>
</gene>
<keyword evidence="3" id="KW-1185">Reference proteome</keyword>
<evidence type="ECO:0000313" key="2">
    <source>
        <dbReference type="EMBL" id="EOR72456.1"/>
    </source>
</evidence>
<dbReference type="InterPro" id="IPR025443">
    <property type="entry name" value="DUF4307"/>
</dbReference>
<accession>A0A9P2TDQ5</accession>
<evidence type="ECO:0000256" key="1">
    <source>
        <dbReference type="SAM" id="Phobius"/>
    </source>
</evidence>
<evidence type="ECO:0008006" key="4">
    <source>
        <dbReference type="Google" id="ProtNLM"/>
    </source>
</evidence>
<name>A0A9P2TDQ5_THEFU</name>
<proteinExistence type="predicted"/>
<keyword evidence="1" id="KW-0472">Membrane</keyword>
<comment type="caution">
    <text evidence="2">The sequence shown here is derived from an EMBL/GenBank/DDBJ whole genome shotgun (WGS) entry which is preliminary data.</text>
</comment>
<keyword evidence="1" id="KW-0812">Transmembrane</keyword>